<evidence type="ECO:0000256" key="10">
    <source>
        <dbReference type="ARBA" id="ARBA00023004"/>
    </source>
</evidence>
<dbReference type="PANTHER" id="PTHR30485:SF0">
    <property type="entry name" value="NI_FE-HYDROGENASE 1 B-TYPE CYTOCHROME SUBUNIT-RELATED"/>
    <property type="match status" value="1"/>
</dbReference>
<evidence type="ECO:0000313" key="15">
    <source>
        <dbReference type="Proteomes" id="UP000233248"/>
    </source>
</evidence>
<evidence type="ECO:0000256" key="3">
    <source>
        <dbReference type="ARBA" id="ARBA00022448"/>
    </source>
</evidence>
<dbReference type="OrthoDB" id="197262at2"/>
<reference evidence="14 15" key="1">
    <citation type="submission" date="2017-09" db="EMBL/GenBank/DDBJ databases">
        <title>Genomics of the genus Arcobacter.</title>
        <authorList>
            <person name="Perez-Cataluna A."/>
            <person name="Figueras M.J."/>
            <person name="Salas-Masso N."/>
        </authorList>
    </citation>
    <scope>NUCLEOTIDE SEQUENCE [LARGE SCALE GENOMIC DNA]</scope>
    <source>
        <strain evidence="14 15">DSM 18005</strain>
    </source>
</reference>
<keyword evidence="8" id="KW-0249">Electron transport</keyword>
<comment type="caution">
    <text evidence="14">The sequence shown here is derived from an EMBL/GenBank/DDBJ whole genome shotgun (WGS) entry which is preliminary data.</text>
</comment>
<evidence type="ECO:0000256" key="4">
    <source>
        <dbReference type="ARBA" id="ARBA00022475"/>
    </source>
</evidence>
<gene>
    <name evidence="14" type="primary">cybH</name>
    <name evidence="14" type="ORF">CP960_11835</name>
</gene>
<evidence type="ECO:0000256" key="9">
    <source>
        <dbReference type="ARBA" id="ARBA00022989"/>
    </source>
</evidence>
<dbReference type="PANTHER" id="PTHR30485">
    <property type="entry name" value="NI/FE-HYDROGENASE 1 B-TYPE CYTOCHROME SUBUNIT"/>
    <property type="match status" value="1"/>
</dbReference>
<keyword evidence="5" id="KW-0349">Heme</keyword>
<keyword evidence="11 12" id="KW-0472">Membrane</keyword>
<sequence>MIKKHYEFSFWLRVTHWVRAVAIVILTASGFYIAYPFIAPAHNGGEPVNFLNALFRSWHVIFGFLLIAVTIGKFYLFFFDKQSDIERASFKDFINPVVWIKQIKYYLLVGKHPHGKGVYNPLQFMAYLGVYGAIILISLTGLILYIHVYHEGMGGMLYDILRPVEVMMGGLAWVRELHHIAMWIFIIFLPIHIYLAIFNSVYGKSGAMDSIFSGYRWIKKKDK</sequence>
<comment type="subcellular location">
    <subcellularLocation>
        <location evidence="1">Cell membrane</location>
        <topology evidence="1">Multi-pass membrane protein</topology>
    </subcellularLocation>
</comment>
<evidence type="ECO:0000256" key="7">
    <source>
        <dbReference type="ARBA" id="ARBA00022723"/>
    </source>
</evidence>
<evidence type="ECO:0000256" key="11">
    <source>
        <dbReference type="ARBA" id="ARBA00023136"/>
    </source>
</evidence>
<comment type="similarity">
    <text evidence="2">Belongs to the HupC/HyaC/HydC family.</text>
</comment>
<dbReference type="GO" id="GO:0005506">
    <property type="term" value="F:iron ion binding"/>
    <property type="evidence" value="ECO:0007669"/>
    <property type="project" value="InterPro"/>
</dbReference>
<dbReference type="Proteomes" id="UP000233248">
    <property type="component" value="Unassembled WGS sequence"/>
</dbReference>
<dbReference type="GO" id="GO:0022904">
    <property type="term" value="P:respiratory electron transport chain"/>
    <property type="evidence" value="ECO:0007669"/>
    <property type="project" value="InterPro"/>
</dbReference>
<dbReference type="EMBL" id="NXIF01000049">
    <property type="protein sequence ID" value="PKI79940.1"/>
    <property type="molecule type" value="Genomic_DNA"/>
</dbReference>
<organism evidence="14 15">
    <name type="scientific">Malaciobacter halophilus</name>
    <dbReference type="NCBI Taxonomy" id="197482"/>
    <lineage>
        <taxon>Bacteria</taxon>
        <taxon>Pseudomonadati</taxon>
        <taxon>Campylobacterota</taxon>
        <taxon>Epsilonproteobacteria</taxon>
        <taxon>Campylobacterales</taxon>
        <taxon>Arcobacteraceae</taxon>
        <taxon>Malaciobacter</taxon>
    </lineage>
</organism>
<dbReference type="SUPFAM" id="SSF81342">
    <property type="entry name" value="Transmembrane di-heme cytochromes"/>
    <property type="match status" value="1"/>
</dbReference>
<keyword evidence="7" id="KW-0479">Metal-binding</keyword>
<dbReference type="AlphaFoldDB" id="A0A2N1J064"/>
<feature type="transmembrane region" description="Helical" evidence="12">
    <location>
        <begin position="180"/>
        <end position="202"/>
    </location>
</feature>
<dbReference type="NCBIfam" id="TIGR02125">
    <property type="entry name" value="CytB-hydogenase"/>
    <property type="match status" value="1"/>
</dbReference>
<evidence type="ECO:0000256" key="12">
    <source>
        <dbReference type="SAM" id="Phobius"/>
    </source>
</evidence>
<proteinExistence type="inferred from homology"/>
<dbReference type="KEGG" id="ahs:AHALO_1107"/>
<dbReference type="InterPro" id="IPR016174">
    <property type="entry name" value="Di-haem_cyt_TM"/>
</dbReference>
<feature type="transmembrane region" description="Helical" evidence="12">
    <location>
        <begin position="58"/>
        <end position="79"/>
    </location>
</feature>
<evidence type="ECO:0000256" key="2">
    <source>
        <dbReference type="ARBA" id="ARBA00008622"/>
    </source>
</evidence>
<keyword evidence="9 12" id="KW-1133">Transmembrane helix</keyword>
<dbReference type="GO" id="GO:0020037">
    <property type="term" value="F:heme binding"/>
    <property type="evidence" value="ECO:0007669"/>
    <property type="project" value="TreeGrafter"/>
</dbReference>
<keyword evidence="10" id="KW-0408">Iron</keyword>
<keyword evidence="4" id="KW-1003">Cell membrane</keyword>
<dbReference type="Gene3D" id="1.20.950.20">
    <property type="entry name" value="Transmembrane di-heme cytochromes, Chain C"/>
    <property type="match status" value="1"/>
</dbReference>
<keyword evidence="3" id="KW-0813">Transport</keyword>
<evidence type="ECO:0000256" key="1">
    <source>
        <dbReference type="ARBA" id="ARBA00004651"/>
    </source>
</evidence>
<protein>
    <submittedName>
        <fullName evidence="14">Ni/Fe-hydrogenase, b-type cytochrome subunit</fullName>
    </submittedName>
</protein>
<dbReference type="InterPro" id="IPR051542">
    <property type="entry name" value="Hydrogenase_cytochrome"/>
</dbReference>
<keyword evidence="6 12" id="KW-0812">Transmembrane</keyword>
<dbReference type="InterPro" id="IPR011577">
    <property type="entry name" value="Cyt_b561_bac/Ni-Hgenase"/>
</dbReference>
<evidence type="ECO:0000259" key="13">
    <source>
        <dbReference type="Pfam" id="PF01292"/>
    </source>
</evidence>
<feature type="transmembrane region" description="Helical" evidence="12">
    <location>
        <begin position="124"/>
        <end position="148"/>
    </location>
</feature>
<dbReference type="Pfam" id="PF01292">
    <property type="entry name" value="Ni_hydr_CYTB"/>
    <property type="match status" value="1"/>
</dbReference>
<feature type="domain" description="Cytochrome b561 bacterial/Ni-hydrogenase" evidence="13">
    <location>
        <begin position="8"/>
        <end position="214"/>
    </location>
</feature>
<evidence type="ECO:0000256" key="6">
    <source>
        <dbReference type="ARBA" id="ARBA00022692"/>
    </source>
</evidence>
<keyword evidence="15" id="KW-1185">Reference proteome</keyword>
<evidence type="ECO:0000256" key="8">
    <source>
        <dbReference type="ARBA" id="ARBA00022982"/>
    </source>
</evidence>
<evidence type="ECO:0000313" key="14">
    <source>
        <dbReference type="EMBL" id="PKI79940.1"/>
    </source>
</evidence>
<dbReference type="GO" id="GO:0009055">
    <property type="term" value="F:electron transfer activity"/>
    <property type="evidence" value="ECO:0007669"/>
    <property type="project" value="InterPro"/>
</dbReference>
<dbReference type="InterPro" id="IPR000516">
    <property type="entry name" value="Ni-dep_Hydgase_cyt-B"/>
</dbReference>
<dbReference type="GO" id="GO:0005886">
    <property type="term" value="C:plasma membrane"/>
    <property type="evidence" value="ECO:0007669"/>
    <property type="project" value="UniProtKB-SubCell"/>
</dbReference>
<feature type="transmembrane region" description="Helical" evidence="12">
    <location>
        <begin position="20"/>
        <end position="38"/>
    </location>
</feature>
<dbReference type="PRINTS" id="PR00161">
    <property type="entry name" value="NIHGNASECYTB"/>
</dbReference>
<dbReference type="RefSeq" id="WP_101185694.1">
    <property type="nucleotide sequence ID" value="NZ_CP031218.1"/>
</dbReference>
<evidence type="ECO:0000256" key="5">
    <source>
        <dbReference type="ARBA" id="ARBA00022617"/>
    </source>
</evidence>
<accession>A0A2N1J064</accession>
<name>A0A2N1J064_9BACT</name>